<dbReference type="EMBL" id="GEBQ01030665">
    <property type="protein sequence ID" value="JAT09312.1"/>
    <property type="molecule type" value="Transcribed_RNA"/>
</dbReference>
<feature type="binding site" evidence="3">
    <location>
        <position position="163"/>
    </location>
    <ligand>
        <name>Zn(2+)</name>
        <dbReference type="ChEBI" id="CHEBI:29105"/>
    </ligand>
</feature>
<dbReference type="Pfam" id="PF02146">
    <property type="entry name" value="SIR2"/>
    <property type="match status" value="1"/>
</dbReference>
<dbReference type="PROSITE" id="PS50305">
    <property type="entry name" value="SIRTUIN"/>
    <property type="match status" value="1"/>
</dbReference>
<evidence type="ECO:0000256" key="2">
    <source>
        <dbReference type="ARBA" id="ARBA00023027"/>
    </source>
</evidence>
<evidence type="ECO:0000256" key="1">
    <source>
        <dbReference type="ARBA" id="ARBA00022679"/>
    </source>
</evidence>
<dbReference type="InterPro" id="IPR050134">
    <property type="entry name" value="NAD-dep_sirtuin_deacylases"/>
</dbReference>
<dbReference type="AlphaFoldDB" id="A0A1B6KCY7"/>
<evidence type="ECO:0000259" key="4">
    <source>
        <dbReference type="PROSITE" id="PS50305"/>
    </source>
</evidence>
<dbReference type="PANTHER" id="PTHR11085">
    <property type="entry name" value="NAD-DEPENDENT PROTEIN DEACYLASE SIRTUIN-5, MITOCHONDRIAL-RELATED"/>
    <property type="match status" value="1"/>
</dbReference>
<dbReference type="InterPro" id="IPR026591">
    <property type="entry name" value="Sirtuin_cat_small_dom_sf"/>
</dbReference>
<evidence type="ECO:0000256" key="3">
    <source>
        <dbReference type="PROSITE-ProRule" id="PRU00236"/>
    </source>
</evidence>
<evidence type="ECO:0000313" key="5">
    <source>
        <dbReference type="EMBL" id="JAT09312.1"/>
    </source>
</evidence>
<proteinExistence type="predicted"/>
<feature type="binding site" evidence="3">
    <location>
        <position position="187"/>
    </location>
    <ligand>
        <name>Zn(2+)</name>
        <dbReference type="ChEBI" id="CHEBI:29105"/>
    </ligand>
</feature>
<sequence>MLREIRPMLAARLVVMVVRTICKESSNYSKFDVNLLRKIHDSNKILVMAGAGLSTPSGIPDFRSPESGLYNNLQRYKLPYPEAIFDLNFYANNPGPFLDLARSIYPGAGNIKPNIGHYFVRLLEVKGKLLRMYTQNIDGLERLTGLDEDHLVEAHGGFSTASCINCGLKQDINIVREEIMTEKEPRCIECKGLVKPDITFFGEMLPERFMSLSDVDTVDAELLIVIGTSLVVYPFAGLADMVADDIPRLLINRDVVGTFGSRPKDSVLLGDIVHQTKTLINDLGWVEDLNSIMNGSHSSKQ</sequence>
<organism evidence="5">
    <name type="scientific">Graphocephala atropunctata</name>
    <dbReference type="NCBI Taxonomy" id="36148"/>
    <lineage>
        <taxon>Eukaryota</taxon>
        <taxon>Metazoa</taxon>
        <taxon>Ecdysozoa</taxon>
        <taxon>Arthropoda</taxon>
        <taxon>Hexapoda</taxon>
        <taxon>Insecta</taxon>
        <taxon>Pterygota</taxon>
        <taxon>Neoptera</taxon>
        <taxon>Paraneoptera</taxon>
        <taxon>Hemiptera</taxon>
        <taxon>Auchenorrhyncha</taxon>
        <taxon>Membracoidea</taxon>
        <taxon>Cicadellidae</taxon>
        <taxon>Cicadellinae</taxon>
        <taxon>Cicadellini</taxon>
        <taxon>Graphocephala</taxon>
    </lineage>
</organism>
<dbReference type="GO" id="GO:0070403">
    <property type="term" value="F:NAD+ binding"/>
    <property type="evidence" value="ECO:0007669"/>
    <property type="project" value="InterPro"/>
</dbReference>
<dbReference type="Gene3D" id="3.30.1600.10">
    <property type="entry name" value="SIR2/SIRT2 'Small Domain"/>
    <property type="match status" value="1"/>
</dbReference>
<dbReference type="GO" id="GO:0017136">
    <property type="term" value="F:histone deacetylase activity, NAD-dependent"/>
    <property type="evidence" value="ECO:0007669"/>
    <property type="project" value="TreeGrafter"/>
</dbReference>
<reference evidence="5" key="1">
    <citation type="submission" date="2015-11" db="EMBL/GenBank/DDBJ databases">
        <title>De novo transcriptome assembly of four potential Pierce s Disease insect vectors from Arizona vineyards.</title>
        <authorList>
            <person name="Tassone E.E."/>
        </authorList>
    </citation>
    <scope>NUCLEOTIDE SEQUENCE</scope>
</reference>
<feature type="binding site" evidence="3">
    <location>
        <position position="166"/>
    </location>
    <ligand>
        <name>Zn(2+)</name>
        <dbReference type="ChEBI" id="CHEBI:29105"/>
    </ligand>
</feature>
<dbReference type="InterPro" id="IPR026590">
    <property type="entry name" value="Ssirtuin_cat_dom"/>
</dbReference>
<dbReference type="GO" id="GO:0046872">
    <property type="term" value="F:metal ion binding"/>
    <property type="evidence" value="ECO:0007669"/>
    <property type="project" value="UniProtKB-KW"/>
</dbReference>
<dbReference type="SUPFAM" id="SSF52467">
    <property type="entry name" value="DHS-like NAD/FAD-binding domain"/>
    <property type="match status" value="1"/>
</dbReference>
<name>A0A1B6KCY7_9HEMI</name>
<feature type="binding site" evidence="3">
    <location>
        <position position="190"/>
    </location>
    <ligand>
        <name>Zn(2+)</name>
        <dbReference type="ChEBI" id="CHEBI:29105"/>
    </ligand>
</feature>
<protein>
    <recommendedName>
        <fullName evidence="4">Deacetylase sirtuin-type domain-containing protein</fullName>
    </recommendedName>
</protein>
<dbReference type="InterPro" id="IPR003000">
    <property type="entry name" value="Sirtuin"/>
</dbReference>
<keyword evidence="2" id="KW-0520">NAD</keyword>
<dbReference type="InterPro" id="IPR029035">
    <property type="entry name" value="DHS-like_NAD/FAD-binding_dom"/>
</dbReference>
<dbReference type="PANTHER" id="PTHR11085:SF7">
    <property type="entry name" value="NAD-DEPENDENT PROTEIN DEACETYLASE"/>
    <property type="match status" value="1"/>
</dbReference>
<keyword evidence="3" id="KW-0479">Metal-binding</keyword>
<gene>
    <name evidence="5" type="ORF">g.5110</name>
</gene>
<keyword evidence="1" id="KW-0808">Transferase</keyword>
<feature type="domain" description="Deacetylase sirtuin-type" evidence="4">
    <location>
        <begin position="25"/>
        <end position="286"/>
    </location>
</feature>
<dbReference type="Gene3D" id="3.40.50.1220">
    <property type="entry name" value="TPP-binding domain"/>
    <property type="match status" value="1"/>
</dbReference>
<feature type="active site" description="Proton acceptor" evidence="3">
    <location>
        <position position="155"/>
    </location>
</feature>
<accession>A0A1B6KCY7</accession>
<keyword evidence="3" id="KW-0862">Zinc</keyword>
<dbReference type="GO" id="GO:0005634">
    <property type="term" value="C:nucleus"/>
    <property type="evidence" value="ECO:0007669"/>
    <property type="project" value="TreeGrafter"/>
</dbReference>